<organism evidence="1 2">
    <name type="scientific">Pseudochryseolinea flava</name>
    <dbReference type="NCBI Taxonomy" id="2059302"/>
    <lineage>
        <taxon>Bacteria</taxon>
        <taxon>Pseudomonadati</taxon>
        <taxon>Bacteroidota</taxon>
        <taxon>Cytophagia</taxon>
        <taxon>Cytophagales</taxon>
        <taxon>Fulvivirgaceae</taxon>
        <taxon>Pseudochryseolinea</taxon>
    </lineage>
</organism>
<keyword evidence="2" id="KW-1185">Reference proteome</keyword>
<comment type="caution">
    <text evidence="1">The sequence shown here is derived from an EMBL/GenBank/DDBJ whole genome shotgun (WGS) entry which is preliminary data.</text>
</comment>
<sequence length="68" mass="8025">MQQRYVEFIHDVLITLHANIREIKERRNFATPEELTYIEAKLLAYNEMLSILQSSADEFGIDRKEIGL</sequence>
<evidence type="ECO:0000313" key="1">
    <source>
        <dbReference type="EMBL" id="RAV97999.1"/>
    </source>
</evidence>
<dbReference type="RefSeq" id="WP_112749814.1">
    <property type="nucleotide sequence ID" value="NZ_QMFY01000023.1"/>
</dbReference>
<dbReference type="AlphaFoldDB" id="A0A364XUJ5"/>
<dbReference type="EMBL" id="QMFY01000023">
    <property type="protein sequence ID" value="RAV97999.1"/>
    <property type="molecule type" value="Genomic_DNA"/>
</dbReference>
<dbReference type="OrthoDB" id="981915at2"/>
<accession>A0A364XUJ5</accession>
<gene>
    <name evidence="1" type="ORF">DQQ10_25690</name>
</gene>
<reference evidence="1 2" key="1">
    <citation type="submission" date="2018-06" db="EMBL/GenBank/DDBJ databases">
        <title>Chryseolinea flavus sp. nov., a member of the phylum Bacteroidetes isolated from soil.</title>
        <authorList>
            <person name="Li Y."/>
            <person name="Wang J."/>
        </authorList>
    </citation>
    <scope>NUCLEOTIDE SEQUENCE [LARGE SCALE GENOMIC DNA]</scope>
    <source>
        <strain evidence="1 2">SDU1-6</strain>
    </source>
</reference>
<evidence type="ECO:0000313" key="2">
    <source>
        <dbReference type="Proteomes" id="UP000251889"/>
    </source>
</evidence>
<protein>
    <submittedName>
        <fullName evidence="1">Uncharacterized protein</fullName>
    </submittedName>
</protein>
<proteinExistence type="predicted"/>
<name>A0A364XUJ5_9BACT</name>
<dbReference type="Proteomes" id="UP000251889">
    <property type="component" value="Unassembled WGS sequence"/>
</dbReference>